<evidence type="ECO:0000256" key="1">
    <source>
        <dbReference type="SAM" id="Phobius"/>
    </source>
</evidence>
<sequence>MDRVRRRAGWLLTVGLLALTGWTTVVGFLMPNWFDATEDCARTFERPDSHGIRVVTHWFPPTASCDFGGGDVRHFISPATTVLLTVAMVLIAAATGTGLYFAVRRFFEPDDVVRSAEGVDLKARLVAQLSSGAVIFVLAIAAYTGASAFAIILGGASGGAVFGLAGLIMVAGLGAGLDRQVGPLPSTPLESRRRGAAAGLITFAATFLATAAAGRMPFFRIWAAPLGAVIYVVVVLVQWSRHRAAAPGRTERDRSSSPV</sequence>
<comment type="caution">
    <text evidence="2">The sequence shown here is derived from an EMBL/GenBank/DDBJ whole genome shotgun (WGS) entry which is preliminary data.</text>
</comment>
<gene>
    <name evidence="2" type="ORF">EV138_4990</name>
</gene>
<feature type="transmembrane region" description="Helical" evidence="1">
    <location>
        <begin position="219"/>
        <end position="239"/>
    </location>
</feature>
<dbReference type="AlphaFoldDB" id="A0A4R7TGN7"/>
<organism evidence="2 3">
    <name type="scientific">Kribbella voronezhensis</name>
    <dbReference type="NCBI Taxonomy" id="2512212"/>
    <lineage>
        <taxon>Bacteria</taxon>
        <taxon>Bacillati</taxon>
        <taxon>Actinomycetota</taxon>
        <taxon>Actinomycetes</taxon>
        <taxon>Propionibacteriales</taxon>
        <taxon>Kribbellaceae</taxon>
        <taxon>Kribbella</taxon>
    </lineage>
</organism>
<evidence type="ECO:0000313" key="2">
    <source>
        <dbReference type="EMBL" id="TDU91384.1"/>
    </source>
</evidence>
<keyword evidence="1" id="KW-0472">Membrane</keyword>
<protein>
    <recommendedName>
        <fullName evidence="4">DUF998 domain-containing protein</fullName>
    </recommendedName>
</protein>
<evidence type="ECO:0000313" key="3">
    <source>
        <dbReference type="Proteomes" id="UP000295151"/>
    </source>
</evidence>
<feature type="transmembrane region" description="Helical" evidence="1">
    <location>
        <begin position="123"/>
        <end position="143"/>
    </location>
</feature>
<dbReference type="OrthoDB" id="3817488at2"/>
<evidence type="ECO:0008006" key="4">
    <source>
        <dbReference type="Google" id="ProtNLM"/>
    </source>
</evidence>
<feature type="transmembrane region" description="Helical" evidence="1">
    <location>
        <begin position="195"/>
        <end position="213"/>
    </location>
</feature>
<keyword evidence="1" id="KW-1133">Transmembrane helix</keyword>
<name>A0A4R7TGN7_9ACTN</name>
<dbReference type="EMBL" id="SOCE01000001">
    <property type="protein sequence ID" value="TDU91384.1"/>
    <property type="molecule type" value="Genomic_DNA"/>
</dbReference>
<dbReference type="Proteomes" id="UP000295151">
    <property type="component" value="Unassembled WGS sequence"/>
</dbReference>
<accession>A0A4R7TGN7</accession>
<dbReference type="RefSeq" id="WP_133981141.1">
    <property type="nucleotide sequence ID" value="NZ_SOCE01000001.1"/>
</dbReference>
<proteinExistence type="predicted"/>
<feature type="transmembrane region" description="Helical" evidence="1">
    <location>
        <begin position="82"/>
        <end position="103"/>
    </location>
</feature>
<keyword evidence="1" id="KW-0812">Transmembrane</keyword>
<reference evidence="2 3" key="1">
    <citation type="submission" date="2019-03" db="EMBL/GenBank/DDBJ databases">
        <title>Genomic Encyclopedia of Type Strains, Phase III (KMG-III): the genomes of soil and plant-associated and newly described type strains.</title>
        <authorList>
            <person name="Whitman W."/>
        </authorList>
    </citation>
    <scope>NUCLEOTIDE SEQUENCE [LARGE SCALE GENOMIC DNA]</scope>
    <source>
        <strain evidence="2 3">VKM Ac-2575</strain>
    </source>
</reference>
<feature type="transmembrane region" description="Helical" evidence="1">
    <location>
        <begin position="149"/>
        <end position="174"/>
    </location>
</feature>
<keyword evidence="3" id="KW-1185">Reference proteome</keyword>